<keyword evidence="3" id="KW-1003">Cell membrane</keyword>
<dbReference type="SUPFAM" id="SSF51261">
    <property type="entry name" value="Duplicated hybrid motif"/>
    <property type="match status" value="1"/>
</dbReference>
<dbReference type="AlphaFoldDB" id="A0A3G9JTA7"/>
<evidence type="ECO:0000313" key="16">
    <source>
        <dbReference type="EMBL" id="BBH27758.1"/>
    </source>
</evidence>
<dbReference type="Gene3D" id="2.70.70.10">
    <property type="entry name" value="Glucose Permease (Domain IIA)"/>
    <property type="match status" value="1"/>
</dbReference>
<dbReference type="InterPro" id="IPR011055">
    <property type="entry name" value="Dup_hybrid_motif"/>
</dbReference>
<keyword evidence="5" id="KW-0808">Transferase</keyword>
<evidence type="ECO:0000256" key="11">
    <source>
        <dbReference type="PROSITE-ProRule" id="PRU00421"/>
    </source>
</evidence>
<keyword evidence="4" id="KW-0762">Sugar transport</keyword>
<comment type="subcellular location">
    <subcellularLocation>
        <location evidence="1">Cell membrane</location>
        <topology evidence="1">Multi-pass membrane protein</topology>
    </subcellularLocation>
</comment>
<keyword evidence="7 12" id="KW-0812">Transmembrane</keyword>
<dbReference type="EMBL" id="AP019309">
    <property type="protein sequence ID" value="BBH27758.1"/>
    <property type="molecule type" value="Genomic_DNA"/>
</dbReference>
<gene>
    <name evidence="16" type="primary">bglF</name>
    <name evidence="16" type="ORF">SG0102_26920</name>
</gene>
<keyword evidence="6" id="KW-0598">Phosphotransferase system</keyword>
<feature type="transmembrane region" description="Helical" evidence="12">
    <location>
        <begin position="105"/>
        <end position="123"/>
    </location>
</feature>
<dbReference type="GO" id="GO:0090589">
    <property type="term" value="F:protein-phosphocysteine-trehalose phosphotransferase system transporter activity"/>
    <property type="evidence" value="ECO:0007669"/>
    <property type="project" value="TreeGrafter"/>
</dbReference>
<dbReference type="FunFam" id="3.30.1360.60:FF:000001">
    <property type="entry name" value="PTS system glucose-specific IIBC component PtsG"/>
    <property type="match status" value="1"/>
</dbReference>
<feature type="transmembrane region" description="Helical" evidence="12">
    <location>
        <begin position="442"/>
        <end position="461"/>
    </location>
</feature>
<feature type="domain" description="PTS EIIA type-1" evidence="13">
    <location>
        <begin position="500"/>
        <end position="607"/>
    </location>
</feature>
<dbReference type="Gene3D" id="3.30.1360.60">
    <property type="entry name" value="Glucose permease domain IIB"/>
    <property type="match status" value="1"/>
</dbReference>
<organism evidence="16 17">
    <name type="scientific">Intestinibaculum porci</name>
    <dbReference type="NCBI Taxonomy" id="2487118"/>
    <lineage>
        <taxon>Bacteria</taxon>
        <taxon>Bacillati</taxon>
        <taxon>Bacillota</taxon>
        <taxon>Erysipelotrichia</taxon>
        <taxon>Erysipelotrichales</taxon>
        <taxon>Erysipelotrichaceae</taxon>
        <taxon>Intestinibaculum</taxon>
    </lineage>
</organism>
<dbReference type="PROSITE" id="PS51098">
    <property type="entry name" value="PTS_EIIB_TYPE_1"/>
    <property type="match status" value="1"/>
</dbReference>
<dbReference type="InterPro" id="IPR013013">
    <property type="entry name" value="PTS_EIIC_1"/>
</dbReference>
<dbReference type="KEGG" id="ebm:SG0102_26920"/>
<dbReference type="Pfam" id="PF02378">
    <property type="entry name" value="PTS_EIIC"/>
    <property type="match status" value="1"/>
</dbReference>
<dbReference type="PROSITE" id="PS00371">
    <property type="entry name" value="PTS_EIIA_TYPE_1_HIS"/>
    <property type="match status" value="1"/>
</dbReference>
<dbReference type="NCBIfam" id="TIGR00830">
    <property type="entry name" value="PTBA"/>
    <property type="match status" value="1"/>
</dbReference>
<evidence type="ECO:0000256" key="1">
    <source>
        <dbReference type="ARBA" id="ARBA00004651"/>
    </source>
</evidence>
<keyword evidence="9 12" id="KW-1133">Transmembrane helix</keyword>
<keyword evidence="2" id="KW-0813">Transport</keyword>
<dbReference type="RefSeq" id="WP_125120456.1">
    <property type="nucleotide sequence ID" value="NZ_AP019309.1"/>
</dbReference>
<feature type="transmembrane region" description="Helical" evidence="12">
    <location>
        <begin position="334"/>
        <end position="354"/>
    </location>
</feature>
<protein>
    <submittedName>
        <fullName evidence="16">PTS beta-glucoside transporter subunit EIIBCA</fullName>
    </submittedName>
</protein>
<evidence type="ECO:0000313" key="17">
    <source>
        <dbReference type="Proteomes" id="UP000268059"/>
    </source>
</evidence>
<dbReference type="SUPFAM" id="SSF55604">
    <property type="entry name" value="Glucose permease domain IIB"/>
    <property type="match status" value="1"/>
</dbReference>
<name>A0A3G9JTA7_9FIRM</name>
<dbReference type="OrthoDB" id="92465at2"/>
<dbReference type="InterPro" id="IPR003352">
    <property type="entry name" value="PTS_EIIC"/>
</dbReference>
<dbReference type="FunCoup" id="A0A3G9JTA7">
    <property type="interactions" value="24"/>
</dbReference>
<dbReference type="GO" id="GO:0008982">
    <property type="term" value="F:protein-N(PI)-phosphohistidine-sugar phosphotransferase activity"/>
    <property type="evidence" value="ECO:0007669"/>
    <property type="project" value="InterPro"/>
</dbReference>
<evidence type="ECO:0000256" key="10">
    <source>
        <dbReference type="ARBA" id="ARBA00023136"/>
    </source>
</evidence>
<feature type="transmembrane region" description="Helical" evidence="12">
    <location>
        <begin position="176"/>
        <end position="194"/>
    </location>
</feature>
<evidence type="ECO:0000256" key="3">
    <source>
        <dbReference type="ARBA" id="ARBA00022475"/>
    </source>
</evidence>
<keyword evidence="8" id="KW-0418">Kinase</keyword>
<sequence length="633" mass="67166">MGKYEQLAKEIVKEVGGTENINSVTHCITRLRFRLKDESKANDKKIEAMDEVVTVMHSAGQYQVVIGNKVPYVYEDVCAVAGIAAQGAEEEEEAPKGVFNKLMDIISGCFSPILGVMCAAGIIKGLNALLSFLMGSSYSATGTYAILNATGDAIFYFLPVALGFASAKKFKLNPMIGMVIGLALCYPTIQLSAFSSGKALGTLPVFGKYYKTFAGIPFLAGNYTSTVVPVLLLTALAAKIEKVAKKIVPEMLQNFFVPFFVLLITLPLGFLIIGPVVTLLTNLLSGFFSMLYKASPVATGAVVGFFWQALVIFGLHWALVPLGLLNLSQLGYDTILFTGFFGASFAQTAALFAMYLKMKDKKRKNLALPAVISGLCGVTEPSIYGFTLPAKTPFIASMIGGGVAGGLINALGTKCYIYGGLGIFGVTNYISPKGDASGMMNVLIGIAVAMVIGFVLTYFLWKDDTAAAIDSAKEDTKTVRDASIDSPVDGEVIALEELKDAAFASGALGKGCGIMPSISSATPIYAPVSGTVSTLFPTLHAIGLTSDDGVEVLIHIGLNTVQLEGKGFTPHIKQGDHVNQGDLLMEVDFAMLVKEGYVIQTPVVITNTSAFKDVMIKKKGKITAKAEMLEVIA</sequence>
<reference evidence="16 17" key="1">
    <citation type="submission" date="2018-11" db="EMBL/GenBank/DDBJ databases">
        <title>Novel Erysipelotrichaceae bacterium isolated from small intestine of a swine.</title>
        <authorList>
            <person name="Kim J.S."/>
            <person name="Choe H."/>
            <person name="Lee Y.R."/>
            <person name="Kim K.M."/>
            <person name="Park D.S."/>
        </authorList>
    </citation>
    <scope>NUCLEOTIDE SEQUENCE [LARGE SCALE GENOMIC DNA]</scope>
    <source>
        <strain evidence="16 17">SG0102</strain>
    </source>
</reference>
<feature type="transmembrane region" description="Helical" evidence="12">
    <location>
        <begin position="143"/>
        <end position="164"/>
    </location>
</feature>
<feature type="transmembrane region" description="Helical" evidence="12">
    <location>
        <begin position="299"/>
        <end position="319"/>
    </location>
</feature>
<dbReference type="InterPro" id="IPR011297">
    <property type="entry name" value="PTS_IIABC_b_glu"/>
</dbReference>
<evidence type="ECO:0000256" key="7">
    <source>
        <dbReference type="ARBA" id="ARBA00022692"/>
    </source>
</evidence>
<dbReference type="InterPro" id="IPR036878">
    <property type="entry name" value="Glu_permease_IIB"/>
</dbReference>
<feature type="domain" description="PTS EIIC type-1" evidence="15">
    <location>
        <begin position="104"/>
        <end position="472"/>
    </location>
</feature>
<dbReference type="InterPro" id="IPR001127">
    <property type="entry name" value="PTS_EIIA_1_perm"/>
</dbReference>
<feature type="transmembrane region" description="Helical" evidence="12">
    <location>
        <begin position="407"/>
        <end position="430"/>
    </location>
</feature>
<dbReference type="PANTHER" id="PTHR30175:SF1">
    <property type="entry name" value="PTS SYSTEM ARBUTIN-, CELLOBIOSE-, AND SALICIN-SPECIFIC EIIBC COMPONENT-RELATED"/>
    <property type="match status" value="1"/>
</dbReference>
<evidence type="ECO:0000256" key="12">
    <source>
        <dbReference type="SAM" id="Phobius"/>
    </source>
</evidence>
<dbReference type="FunFam" id="2.70.70.10:FF:000001">
    <property type="entry name" value="PTS system glucose-specific IIA component"/>
    <property type="match status" value="1"/>
</dbReference>
<evidence type="ECO:0000256" key="9">
    <source>
        <dbReference type="ARBA" id="ARBA00022989"/>
    </source>
</evidence>
<dbReference type="PROSITE" id="PS51093">
    <property type="entry name" value="PTS_EIIA_TYPE_1"/>
    <property type="match status" value="1"/>
</dbReference>
<evidence type="ECO:0000256" key="8">
    <source>
        <dbReference type="ARBA" id="ARBA00022777"/>
    </source>
</evidence>
<keyword evidence="17" id="KW-1185">Reference proteome</keyword>
<feature type="transmembrane region" description="Helical" evidence="12">
    <location>
        <begin position="366"/>
        <end position="387"/>
    </location>
</feature>
<evidence type="ECO:0000256" key="4">
    <source>
        <dbReference type="ARBA" id="ARBA00022597"/>
    </source>
</evidence>
<dbReference type="GO" id="GO:0005886">
    <property type="term" value="C:plasma membrane"/>
    <property type="evidence" value="ECO:0007669"/>
    <property type="project" value="UniProtKB-SubCell"/>
</dbReference>
<dbReference type="CDD" id="cd00212">
    <property type="entry name" value="PTS_IIB_glc"/>
    <property type="match status" value="1"/>
</dbReference>
<dbReference type="GO" id="GO:0009401">
    <property type="term" value="P:phosphoenolpyruvate-dependent sugar phosphotransferase system"/>
    <property type="evidence" value="ECO:0007669"/>
    <property type="project" value="UniProtKB-KW"/>
</dbReference>
<feature type="domain" description="PTS EIIB type-1" evidence="14">
    <location>
        <begin position="5"/>
        <end position="87"/>
    </location>
</feature>
<dbReference type="InParanoid" id="A0A3G9JTA7"/>
<dbReference type="Proteomes" id="UP000268059">
    <property type="component" value="Chromosome"/>
</dbReference>
<dbReference type="Pfam" id="PF00358">
    <property type="entry name" value="PTS_EIIA_1"/>
    <property type="match status" value="1"/>
</dbReference>
<feature type="active site" description="Phosphocysteine intermediate; for EIIB activity" evidence="11">
    <location>
        <position position="27"/>
    </location>
</feature>
<dbReference type="PROSITE" id="PS01035">
    <property type="entry name" value="PTS_EIIB_TYPE_1_CYS"/>
    <property type="match status" value="1"/>
</dbReference>
<accession>A0A3G9JTA7</accession>
<dbReference type="PANTHER" id="PTHR30175">
    <property type="entry name" value="PHOSPHOTRANSFERASE SYSTEM TRANSPORT PROTEIN"/>
    <property type="match status" value="1"/>
</dbReference>
<evidence type="ECO:0000256" key="5">
    <source>
        <dbReference type="ARBA" id="ARBA00022679"/>
    </source>
</evidence>
<dbReference type="PROSITE" id="PS51103">
    <property type="entry name" value="PTS_EIIC_TYPE_1"/>
    <property type="match status" value="1"/>
</dbReference>
<dbReference type="GO" id="GO:0015771">
    <property type="term" value="P:trehalose transport"/>
    <property type="evidence" value="ECO:0007669"/>
    <property type="project" value="TreeGrafter"/>
</dbReference>
<dbReference type="Pfam" id="PF00367">
    <property type="entry name" value="PTS_EIIB"/>
    <property type="match status" value="1"/>
</dbReference>
<evidence type="ECO:0000256" key="2">
    <source>
        <dbReference type="ARBA" id="ARBA00022448"/>
    </source>
</evidence>
<dbReference type="GO" id="GO:0016301">
    <property type="term" value="F:kinase activity"/>
    <property type="evidence" value="ECO:0007669"/>
    <property type="project" value="UniProtKB-KW"/>
</dbReference>
<evidence type="ECO:0000259" key="14">
    <source>
        <dbReference type="PROSITE" id="PS51098"/>
    </source>
</evidence>
<dbReference type="NCBIfam" id="TIGR01995">
    <property type="entry name" value="PTS-II-ABC-beta"/>
    <property type="match status" value="1"/>
</dbReference>
<dbReference type="InterPro" id="IPR001996">
    <property type="entry name" value="PTS_IIB_1"/>
</dbReference>
<keyword evidence="10 12" id="KW-0472">Membrane</keyword>
<dbReference type="InterPro" id="IPR018113">
    <property type="entry name" value="PTrfase_EIIB_Cys"/>
</dbReference>
<proteinExistence type="predicted"/>
<evidence type="ECO:0000256" key="6">
    <source>
        <dbReference type="ARBA" id="ARBA00022683"/>
    </source>
</evidence>
<evidence type="ECO:0000259" key="15">
    <source>
        <dbReference type="PROSITE" id="PS51103"/>
    </source>
</evidence>
<evidence type="ECO:0000259" key="13">
    <source>
        <dbReference type="PROSITE" id="PS51093"/>
    </source>
</evidence>
<dbReference type="InterPro" id="IPR050558">
    <property type="entry name" value="PTS_Sugar-Specific_Components"/>
</dbReference>
<feature type="transmembrane region" description="Helical" evidence="12">
    <location>
        <begin position="214"/>
        <end position="235"/>
    </location>
</feature>